<comment type="caution">
    <text evidence="1">The sequence shown here is derived from an EMBL/GenBank/DDBJ whole genome shotgun (WGS) entry which is preliminary data.</text>
</comment>
<accession>A0ABV6G0J2</accession>
<gene>
    <name evidence="1" type="ORF">ACFFHW_02265</name>
</gene>
<dbReference type="RefSeq" id="WP_083920846.1">
    <property type="nucleotide sequence ID" value="NZ_JBHLVX010000009.1"/>
</dbReference>
<dbReference type="Proteomes" id="UP001589814">
    <property type="component" value="Unassembled WGS sequence"/>
</dbReference>
<evidence type="ECO:0000313" key="1">
    <source>
        <dbReference type="EMBL" id="MFC0266829.1"/>
    </source>
</evidence>
<proteinExistence type="predicted"/>
<sequence>MKARKQGRWKRRVVTGGGVVLLLALVLWLGALGYSRHEVRAQMAETVARLDALDGISANNVIKRDGFFSADGQLRLTRSDRTSEESPALVLDWQLRYGVLRTALSGRADLVEAGGRALFADELSPGERVSFNARFQHLERSARLTVEAPATLAWQQRDTALTLDNAAVSFESDGQGSRLAVDFSALDYRSPVRQLSLGALHWSTRLHAADSAAPDNKGEIGREDRLDVANLHITRSGGLPLSAEELHFEGHTLHDGQQLRYPFSMALDNAAVSQQQVGSATLEAELARIDEQAARELVALAGGELAARWQSGALLEGGVLSLIRPWQDKVFALLSDSPQLRVDALTVDSGMLGHPLRLEGALTLEGDDVQRLSFAQLQTSWGRSAFRRRLNGDFVVHNAPPLLALVAGQQPGQETLELSIREGALLINGEPWLLLDQGF</sequence>
<protein>
    <submittedName>
        <fullName evidence="1">DUF945 family protein</fullName>
    </submittedName>
</protein>
<keyword evidence="2" id="KW-1185">Reference proteome</keyword>
<dbReference type="InterPro" id="IPR010352">
    <property type="entry name" value="DUF945"/>
</dbReference>
<organism evidence="1 2">
    <name type="scientific">Kushneria aurantia</name>
    <dbReference type="NCBI Taxonomy" id="504092"/>
    <lineage>
        <taxon>Bacteria</taxon>
        <taxon>Pseudomonadati</taxon>
        <taxon>Pseudomonadota</taxon>
        <taxon>Gammaproteobacteria</taxon>
        <taxon>Oceanospirillales</taxon>
        <taxon>Halomonadaceae</taxon>
        <taxon>Kushneria</taxon>
    </lineage>
</organism>
<evidence type="ECO:0000313" key="2">
    <source>
        <dbReference type="Proteomes" id="UP001589814"/>
    </source>
</evidence>
<reference evidence="1 2" key="1">
    <citation type="submission" date="2024-09" db="EMBL/GenBank/DDBJ databases">
        <authorList>
            <person name="Sun Q."/>
            <person name="Mori K."/>
        </authorList>
    </citation>
    <scope>NUCLEOTIDE SEQUENCE [LARGE SCALE GENOMIC DNA]</scope>
    <source>
        <strain evidence="1 2">CCM 7415</strain>
    </source>
</reference>
<dbReference type="Pfam" id="PF06097">
    <property type="entry name" value="DUF945"/>
    <property type="match status" value="1"/>
</dbReference>
<name>A0ABV6G0J2_9GAMM</name>
<dbReference type="EMBL" id="JBHLVX010000009">
    <property type="protein sequence ID" value="MFC0266829.1"/>
    <property type="molecule type" value="Genomic_DNA"/>
</dbReference>